<dbReference type="STRING" id="92696.A0A4R0RXU2"/>
<sequence>MHKGLQNPRGRPTHNEAVLPSQERQADPDVSPPASRSEVDAEDCSESQLLQELVDEIIDLCAGDQPTLLACCRTARSWVERSQMHIHRSIRLRLAYLLNNPARYSSSQVAKYVRRLNLGALPSGPKRGVQDNPSALNRRKGAWTVLRRLTHLQELVISTLDIQYSHFPFVISNIRTTFTNITLLNIPNAQFRTFAHFGTFITAFPNISRLELKKLGWYPGDQTLPVDCKQAAESFAARLQQLAILSYGSGDMSTPVCEEFVRLIRQPGVLSVLHTLRLCNWDMVLSTIAISSLFEFCGPSLTHLELPIIAPGYFFPHRLDEVAEMGFYNLVRLHELTFTTRAYYSDIIPSCLRFDHGKLLPAILSRLGSAHLRRIALSCLHVPPDEIHNAIKFDAVDEVLSQPQFGSLQRLEIVFERGDERTNSALEESVKALMPQAMARGIVYIEFGKEH</sequence>
<evidence type="ECO:0000313" key="2">
    <source>
        <dbReference type="EMBL" id="TCD67864.1"/>
    </source>
</evidence>
<dbReference type="SUPFAM" id="SSF52047">
    <property type="entry name" value="RNI-like"/>
    <property type="match status" value="1"/>
</dbReference>
<gene>
    <name evidence="2" type="ORF">EIP91_011861</name>
</gene>
<keyword evidence="3" id="KW-1185">Reference proteome</keyword>
<dbReference type="AlphaFoldDB" id="A0A4R0RXU2"/>
<proteinExistence type="predicted"/>
<reference evidence="2 3" key="1">
    <citation type="submission" date="2018-11" db="EMBL/GenBank/DDBJ databases">
        <title>Genome assembly of Steccherinum ochraceum LE-BIN_3174, the white-rot fungus of the Steccherinaceae family (The Residual Polyporoid clade, Polyporales, Basidiomycota).</title>
        <authorList>
            <person name="Fedorova T.V."/>
            <person name="Glazunova O.A."/>
            <person name="Landesman E.O."/>
            <person name="Moiseenko K.V."/>
            <person name="Psurtseva N.V."/>
            <person name="Savinova O.S."/>
            <person name="Shakhova N.V."/>
            <person name="Tyazhelova T.V."/>
            <person name="Vasina D.V."/>
        </authorList>
    </citation>
    <scope>NUCLEOTIDE SEQUENCE [LARGE SCALE GENOMIC DNA]</scope>
    <source>
        <strain evidence="2 3">LE-BIN_3174</strain>
    </source>
</reference>
<dbReference type="EMBL" id="RWJN01000083">
    <property type="protein sequence ID" value="TCD67864.1"/>
    <property type="molecule type" value="Genomic_DNA"/>
</dbReference>
<comment type="caution">
    <text evidence="2">The sequence shown here is derived from an EMBL/GenBank/DDBJ whole genome shotgun (WGS) entry which is preliminary data.</text>
</comment>
<evidence type="ECO:0008006" key="4">
    <source>
        <dbReference type="Google" id="ProtNLM"/>
    </source>
</evidence>
<name>A0A4R0RXU2_9APHY</name>
<organism evidence="2 3">
    <name type="scientific">Steccherinum ochraceum</name>
    <dbReference type="NCBI Taxonomy" id="92696"/>
    <lineage>
        <taxon>Eukaryota</taxon>
        <taxon>Fungi</taxon>
        <taxon>Dikarya</taxon>
        <taxon>Basidiomycota</taxon>
        <taxon>Agaricomycotina</taxon>
        <taxon>Agaricomycetes</taxon>
        <taxon>Polyporales</taxon>
        <taxon>Steccherinaceae</taxon>
        <taxon>Steccherinum</taxon>
    </lineage>
</organism>
<evidence type="ECO:0000313" key="3">
    <source>
        <dbReference type="Proteomes" id="UP000292702"/>
    </source>
</evidence>
<protein>
    <recommendedName>
        <fullName evidence="4">F-box domain-containing protein</fullName>
    </recommendedName>
</protein>
<evidence type="ECO:0000256" key="1">
    <source>
        <dbReference type="SAM" id="MobiDB-lite"/>
    </source>
</evidence>
<dbReference type="OrthoDB" id="2753739at2759"/>
<feature type="region of interest" description="Disordered" evidence="1">
    <location>
        <begin position="1"/>
        <end position="42"/>
    </location>
</feature>
<dbReference type="Proteomes" id="UP000292702">
    <property type="component" value="Unassembled WGS sequence"/>
</dbReference>
<accession>A0A4R0RXU2</accession>